<dbReference type="EMBL" id="JBAMMX010000022">
    <property type="protein sequence ID" value="KAK6918964.1"/>
    <property type="molecule type" value="Genomic_DNA"/>
</dbReference>
<dbReference type="AlphaFoldDB" id="A0AAN8UTP0"/>
<feature type="domain" description="HTH myb-type" evidence="8">
    <location>
        <begin position="61"/>
        <end position="115"/>
    </location>
</feature>
<dbReference type="PROSITE" id="PS50090">
    <property type="entry name" value="MYB_LIKE"/>
    <property type="match status" value="2"/>
</dbReference>
<dbReference type="GO" id="GO:0003677">
    <property type="term" value="F:DNA binding"/>
    <property type="evidence" value="ECO:0007669"/>
    <property type="project" value="UniProtKB-KW"/>
</dbReference>
<organism evidence="9 10">
    <name type="scientific">Dillenia turbinata</name>
    <dbReference type="NCBI Taxonomy" id="194707"/>
    <lineage>
        <taxon>Eukaryota</taxon>
        <taxon>Viridiplantae</taxon>
        <taxon>Streptophyta</taxon>
        <taxon>Embryophyta</taxon>
        <taxon>Tracheophyta</taxon>
        <taxon>Spermatophyta</taxon>
        <taxon>Magnoliopsida</taxon>
        <taxon>eudicotyledons</taxon>
        <taxon>Gunneridae</taxon>
        <taxon>Pentapetalae</taxon>
        <taxon>Dilleniales</taxon>
        <taxon>Dilleniaceae</taxon>
        <taxon>Dillenia</taxon>
    </lineage>
</organism>
<dbReference type="CDD" id="cd00167">
    <property type="entry name" value="SANT"/>
    <property type="match status" value="2"/>
</dbReference>
<reference evidence="9 10" key="1">
    <citation type="submission" date="2023-12" db="EMBL/GenBank/DDBJ databases">
        <title>A high-quality genome assembly for Dillenia turbinata (Dilleniales).</title>
        <authorList>
            <person name="Chanderbali A."/>
        </authorList>
    </citation>
    <scope>NUCLEOTIDE SEQUENCE [LARGE SCALE GENOMIC DNA]</scope>
    <source>
        <strain evidence="9">LSX21</strain>
        <tissue evidence="9">Leaf</tissue>
    </source>
</reference>
<comment type="caution">
    <text evidence="9">The sequence shown here is derived from an EMBL/GenBank/DDBJ whole genome shotgun (WGS) entry which is preliminary data.</text>
</comment>
<evidence type="ECO:0000256" key="5">
    <source>
        <dbReference type="ARBA" id="ARBA00023163"/>
    </source>
</evidence>
<evidence type="ECO:0000256" key="6">
    <source>
        <dbReference type="ARBA" id="ARBA00023242"/>
    </source>
</evidence>
<dbReference type="Gene3D" id="1.10.10.60">
    <property type="entry name" value="Homeodomain-like"/>
    <property type="match status" value="2"/>
</dbReference>
<dbReference type="SMART" id="SM00717">
    <property type="entry name" value="SANT"/>
    <property type="match status" value="2"/>
</dbReference>
<evidence type="ECO:0000256" key="4">
    <source>
        <dbReference type="ARBA" id="ARBA00023125"/>
    </source>
</evidence>
<feature type="domain" description="HTH myb-type" evidence="8">
    <location>
        <begin position="8"/>
        <end position="60"/>
    </location>
</feature>
<keyword evidence="3" id="KW-0805">Transcription regulation</keyword>
<proteinExistence type="predicted"/>
<feature type="domain" description="Myb-like" evidence="7">
    <location>
        <begin position="8"/>
        <end position="60"/>
    </location>
</feature>
<evidence type="ECO:0000259" key="8">
    <source>
        <dbReference type="PROSITE" id="PS51294"/>
    </source>
</evidence>
<keyword evidence="10" id="KW-1185">Reference proteome</keyword>
<sequence length="247" mass="28504">MGRTPCEKNGVKKGTWTPEEDAKLIAYIKRYGHWNWRQLPKYAGLSRCGKSCRLRYLNYLSPNIRRGDYTKEEEEIILKMHQQLGNKWSLIASKLPGRTDNDIKNYWHTNLKKRAQQSNPIESDKSDEICQIDRIESSTITSPMWHQILETPSGEISTSSSDEFSHLTGIESLVSSQEMNSNSPDLYEISSESFWKEPFWIDKSEIQIHRFLTNLGELGFVSPSTLGYEDSLGDFIHQVMQDFADNS</sequence>
<evidence type="ECO:0000256" key="1">
    <source>
        <dbReference type="ARBA" id="ARBA00004123"/>
    </source>
</evidence>
<dbReference type="SUPFAM" id="SSF46689">
    <property type="entry name" value="Homeodomain-like"/>
    <property type="match status" value="1"/>
</dbReference>
<dbReference type="PROSITE" id="PS51294">
    <property type="entry name" value="HTH_MYB"/>
    <property type="match status" value="2"/>
</dbReference>
<comment type="subcellular location">
    <subcellularLocation>
        <location evidence="1">Nucleus</location>
    </subcellularLocation>
</comment>
<dbReference type="Pfam" id="PF00249">
    <property type="entry name" value="Myb_DNA-binding"/>
    <property type="match status" value="2"/>
</dbReference>
<keyword evidence="2" id="KW-0677">Repeat</keyword>
<evidence type="ECO:0000259" key="7">
    <source>
        <dbReference type="PROSITE" id="PS50090"/>
    </source>
</evidence>
<keyword evidence="5" id="KW-0804">Transcription</keyword>
<dbReference type="InterPro" id="IPR015495">
    <property type="entry name" value="Myb_TF_plants"/>
</dbReference>
<dbReference type="GO" id="GO:0005634">
    <property type="term" value="C:nucleus"/>
    <property type="evidence" value="ECO:0007669"/>
    <property type="project" value="UniProtKB-SubCell"/>
</dbReference>
<protein>
    <submittedName>
        <fullName evidence="9">SANT/Myb domain</fullName>
    </submittedName>
</protein>
<dbReference type="InterPro" id="IPR009057">
    <property type="entry name" value="Homeodomain-like_sf"/>
</dbReference>
<accession>A0AAN8UTP0</accession>
<feature type="domain" description="Myb-like" evidence="7">
    <location>
        <begin position="61"/>
        <end position="111"/>
    </location>
</feature>
<dbReference type="PANTHER" id="PTHR10641:SF1355">
    <property type="entry name" value="MYB-RELATED PROTEIN MYB4-LIKE"/>
    <property type="match status" value="1"/>
</dbReference>
<dbReference type="PANTHER" id="PTHR10641">
    <property type="entry name" value="MYB FAMILY TRANSCRIPTION FACTOR"/>
    <property type="match status" value="1"/>
</dbReference>
<evidence type="ECO:0000256" key="3">
    <source>
        <dbReference type="ARBA" id="ARBA00023015"/>
    </source>
</evidence>
<gene>
    <name evidence="9" type="ORF">RJ641_017386</name>
</gene>
<dbReference type="FunFam" id="1.10.10.60:FF:000015">
    <property type="entry name" value="Transcription factor RAX3"/>
    <property type="match status" value="1"/>
</dbReference>
<evidence type="ECO:0000313" key="9">
    <source>
        <dbReference type="EMBL" id="KAK6918964.1"/>
    </source>
</evidence>
<keyword evidence="6" id="KW-0539">Nucleus</keyword>
<name>A0AAN8UTP0_9MAGN</name>
<evidence type="ECO:0000313" key="10">
    <source>
        <dbReference type="Proteomes" id="UP001370490"/>
    </source>
</evidence>
<dbReference type="Proteomes" id="UP001370490">
    <property type="component" value="Unassembled WGS sequence"/>
</dbReference>
<dbReference type="InterPro" id="IPR017930">
    <property type="entry name" value="Myb_dom"/>
</dbReference>
<keyword evidence="4" id="KW-0238">DNA-binding</keyword>
<evidence type="ECO:0000256" key="2">
    <source>
        <dbReference type="ARBA" id="ARBA00022737"/>
    </source>
</evidence>
<dbReference type="InterPro" id="IPR001005">
    <property type="entry name" value="SANT/Myb"/>
</dbReference>